<keyword evidence="3" id="KW-1185">Reference proteome</keyword>
<protein>
    <recommendedName>
        <fullName evidence="4">Secreted protein</fullName>
    </recommendedName>
</protein>
<organism evidence="2 3">
    <name type="scientific">Portunus trituberculatus</name>
    <name type="common">Swimming crab</name>
    <name type="synonym">Neptunus trituberculatus</name>
    <dbReference type="NCBI Taxonomy" id="210409"/>
    <lineage>
        <taxon>Eukaryota</taxon>
        <taxon>Metazoa</taxon>
        <taxon>Ecdysozoa</taxon>
        <taxon>Arthropoda</taxon>
        <taxon>Crustacea</taxon>
        <taxon>Multicrustacea</taxon>
        <taxon>Malacostraca</taxon>
        <taxon>Eumalacostraca</taxon>
        <taxon>Eucarida</taxon>
        <taxon>Decapoda</taxon>
        <taxon>Pleocyemata</taxon>
        <taxon>Brachyura</taxon>
        <taxon>Eubrachyura</taxon>
        <taxon>Portunoidea</taxon>
        <taxon>Portunidae</taxon>
        <taxon>Portuninae</taxon>
        <taxon>Portunus</taxon>
    </lineage>
</organism>
<evidence type="ECO:0000256" key="1">
    <source>
        <dbReference type="SAM" id="SignalP"/>
    </source>
</evidence>
<evidence type="ECO:0000313" key="2">
    <source>
        <dbReference type="EMBL" id="MPC79254.1"/>
    </source>
</evidence>
<sequence length="63" mass="6920">MRVSTITLRAWRYLHALSVFLSTQGPPQQCCGCEDSDDATLPSLTRLAMSDDPPHTTPATVMK</sequence>
<gene>
    <name evidence="2" type="ORF">E2C01_073770</name>
</gene>
<dbReference type="Proteomes" id="UP000324222">
    <property type="component" value="Unassembled WGS sequence"/>
</dbReference>
<accession>A0A5B7IER7</accession>
<dbReference type="AlphaFoldDB" id="A0A5B7IER7"/>
<name>A0A5B7IER7_PORTR</name>
<comment type="caution">
    <text evidence="2">The sequence shown here is derived from an EMBL/GenBank/DDBJ whole genome shotgun (WGS) entry which is preliminary data.</text>
</comment>
<feature type="chain" id="PRO_5022733812" description="Secreted protein" evidence="1">
    <location>
        <begin position="17"/>
        <end position="63"/>
    </location>
</feature>
<dbReference type="EMBL" id="VSRR010050642">
    <property type="protein sequence ID" value="MPC79254.1"/>
    <property type="molecule type" value="Genomic_DNA"/>
</dbReference>
<evidence type="ECO:0000313" key="3">
    <source>
        <dbReference type="Proteomes" id="UP000324222"/>
    </source>
</evidence>
<reference evidence="2 3" key="1">
    <citation type="submission" date="2019-05" db="EMBL/GenBank/DDBJ databases">
        <title>Another draft genome of Portunus trituberculatus and its Hox gene families provides insights of decapod evolution.</title>
        <authorList>
            <person name="Jeong J.-H."/>
            <person name="Song I."/>
            <person name="Kim S."/>
            <person name="Choi T."/>
            <person name="Kim D."/>
            <person name="Ryu S."/>
            <person name="Kim W."/>
        </authorList>
    </citation>
    <scope>NUCLEOTIDE SEQUENCE [LARGE SCALE GENOMIC DNA]</scope>
    <source>
        <tissue evidence="2">Muscle</tissue>
    </source>
</reference>
<proteinExistence type="predicted"/>
<evidence type="ECO:0008006" key="4">
    <source>
        <dbReference type="Google" id="ProtNLM"/>
    </source>
</evidence>
<keyword evidence="1" id="KW-0732">Signal</keyword>
<feature type="signal peptide" evidence="1">
    <location>
        <begin position="1"/>
        <end position="16"/>
    </location>
</feature>